<feature type="domain" description="NAD(P)-binding" evidence="1">
    <location>
        <begin position="8"/>
        <end position="197"/>
    </location>
</feature>
<name>A0ABV8U8H1_9PROT</name>
<accession>A0ABV8U8H1</accession>
<dbReference type="InterPro" id="IPR051606">
    <property type="entry name" value="Polyketide_Oxido-like"/>
</dbReference>
<proteinExistence type="predicted"/>
<dbReference type="Pfam" id="PF13460">
    <property type="entry name" value="NAD_binding_10"/>
    <property type="match status" value="1"/>
</dbReference>
<dbReference type="Proteomes" id="UP001595776">
    <property type="component" value="Unassembled WGS sequence"/>
</dbReference>
<gene>
    <name evidence="2" type="ORF">ACFO5Q_06600</name>
</gene>
<protein>
    <submittedName>
        <fullName evidence="2">NAD(P)-dependent oxidoreductase</fullName>
    </submittedName>
</protein>
<reference evidence="3" key="1">
    <citation type="journal article" date="2019" name="Int. J. Syst. Evol. Microbiol.">
        <title>The Global Catalogue of Microorganisms (GCM) 10K type strain sequencing project: providing services to taxonomists for standard genome sequencing and annotation.</title>
        <authorList>
            <consortium name="The Broad Institute Genomics Platform"/>
            <consortium name="The Broad Institute Genome Sequencing Center for Infectious Disease"/>
            <person name="Wu L."/>
            <person name="Ma J."/>
        </authorList>
    </citation>
    <scope>NUCLEOTIDE SEQUENCE [LARGE SCALE GENOMIC DNA]</scope>
    <source>
        <strain evidence="3">CGMCC 1.15304</strain>
    </source>
</reference>
<evidence type="ECO:0000259" key="1">
    <source>
        <dbReference type="Pfam" id="PF13460"/>
    </source>
</evidence>
<dbReference type="SUPFAM" id="SSF51735">
    <property type="entry name" value="NAD(P)-binding Rossmann-fold domains"/>
    <property type="match status" value="1"/>
</dbReference>
<organism evidence="2 3">
    <name type="scientific">Kordiimonas lipolytica</name>
    <dbReference type="NCBI Taxonomy" id="1662421"/>
    <lineage>
        <taxon>Bacteria</taxon>
        <taxon>Pseudomonadati</taxon>
        <taxon>Pseudomonadota</taxon>
        <taxon>Alphaproteobacteria</taxon>
        <taxon>Kordiimonadales</taxon>
        <taxon>Kordiimonadaceae</taxon>
        <taxon>Kordiimonas</taxon>
    </lineage>
</organism>
<comment type="caution">
    <text evidence="2">The sequence shown here is derived from an EMBL/GenBank/DDBJ whole genome shotgun (WGS) entry which is preliminary data.</text>
</comment>
<keyword evidence="3" id="KW-1185">Reference proteome</keyword>
<dbReference type="InterPro" id="IPR016040">
    <property type="entry name" value="NAD(P)-bd_dom"/>
</dbReference>
<dbReference type="EMBL" id="JBHSCR010000003">
    <property type="protein sequence ID" value="MFC4347512.1"/>
    <property type="molecule type" value="Genomic_DNA"/>
</dbReference>
<dbReference type="Gene3D" id="3.40.50.720">
    <property type="entry name" value="NAD(P)-binding Rossmann-like Domain"/>
    <property type="match status" value="1"/>
</dbReference>
<sequence>MMNILIFGAAGDVGRRAVSEAVARGHTVTAVVRRAGQSTTLPLGVACRVANIHPDSVPAALMEGQDLVISALRPPEGQEALLAGLTRAICLAARAAGARLLVVGGAASLKLPGKDTTVLTEPGFLPEHLLPIAQACQEQYELFESMKADDWAYQTPPAMLVPGERTGQYRRGLDEMLTDEEGNSQISMEDFAVALIDEAELGLHKGRRYTVAY</sequence>
<evidence type="ECO:0000313" key="3">
    <source>
        <dbReference type="Proteomes" id="UP001595776"/>
    </source>
</evidence>
<dbReference type="PANTHER" id="PTHR43355">
    <property type="entry name" value="FLAVIN REDUCTASE (NADPH)"/>
    <property type="match status" value="1"/>
</dbReference>
<evidence type="ECO:0000313" key="2">
    <source>
        <dbReference type="EMBL" id="MFC4347512.1"/>
    </source>
</evidence>
<dbReference type="InterPro" id="IPR036291">
    <property type="entry name" value="NAD(P)-bd_dom_sf"/>
</dbReference>
<dbReference type="PANTHER" id="PTHR43355:SF2">
    <property type="entry name" value="FLAVIN REDUCTASE (NADPH)"/>
    <property type="match status" value="1"/>
</dbReference>